<dbReference type="AlphaFoldDB" id="A0A0A3YLC3"/>
<keyword evidence="2" id="KW-1185">Reference proteome</keyword>
<reference evidence="1 2" key="1">
    <citation type="submission" date="2014-10" db="EMBL/GenBank/DDBJ databases">
        <title>Genome sequence of Erwinia typographi M043b.</title>
        <authorList>
            <person name="Chan K.-G."/>
            <person name="Tan W.-S."/>
        </authorList>
    </citation>
    <scope>NUCLEOTIDE SEQUENCE [LARGE SCALE GENOMIC DNA]</scope>
    <source>
        <strain evidence="1 2">M043b</strain>
    </source>
</reference>
<protein>
    <submittedName>
        <fullName evidence="1">Uncharacterized protein</fullName>
    </submittedName>
</protein>
<name>A0A0A3YLC3_9GAMM</name>
<proteinExistence type="predicted"/>
<dbReference type="EMBL" id="JRUQ01000111">
    <property type="protein sequence ID" value="KGT86131.1"/>
    <property type="molecule type" value="Genomic_DNA"/>
</dbReference>
<gene>
    <name evidence="1" type="ORF">NG99_26880</name>
</gene>
<comment type="caution">
    <text evidence="1">The sequence shown here is derived from an EMBL/GenBank/DDBJ whole genome shotgun (WGS) entry which is preliminary data.</text>
</comment>
<accession>A0A0A3YLC3</accession>
<organism evidence="1 2">
    <name type="scientific">Erwinia typographi</name>
    <dbReference type="NCBI Taxonomy" id="371042"/>
    <lineage>
        <taxon>Bacteria</taxon>
        <taxon>Pseudomonadati</taxon>
        <taxon>Pseudomonadota</taxon>
        <taxon>Gammaproteobacteria</taxon>
        <taxon>Enterobacterales</taxon>
        <taxon>Erwiniaceae</taxon>
        <taxon>Erwinia</taxon>
    </lineage>
</organism>
<sequence length="109" mass="12309">MGCGLLCRWPMPELNAITGRLAQKFPELNKFLQASKEEVLAQWDAFVMLFTDPLQFLDNLKGEIKGLQDSLLWDGAGDTVFSFFISAGKEITELWNSQEKLIDKVCVLP</sequence>
<evidence type="ECO:0000313" key="2">
    <source>
        <dbReference type="Proteomes" id="UP000030351"/>
    </source>
</evidence>
<evidence type="ECO:0000313" key="1">
    <source>
        <dbReference type="EMBL" id="KGT86131.1"/>
    </source>
</evidence>
<dbReference type="Proteomes" id="UP000030351">
    <property type="component" value="Unassembled WGS sequence"/>
</dbReference>